<evidence type="ECO:0000256" key="5">
    <source>
        <dbReference type="ARBA" id="ARBA00023136"/>
    </source>
</evidence>
<evidence type="ECO:0000256" key="4">
    <source>
        <dbReference type="ARBA" id="ARBA00022989"/>
    </source>
</evidence>
<dbReference type="RefSeq" id="WP_048919695.1">
    <property type="nucleotide sequence ID" value="NZ_CP010777.1"/>
</dbReference>
<dbReference type="AlphaFoldDB" id="A0A0H4VHS1"/>
<feature type="transmembrane region" description="Helical" evidence="6">
    <location>
        <begin position="184"/>
        <end position="202"/>
    </location>
</feature>
<evidence type="ECO:0000256" key="2">
    <source>
        <dbReference type="ARBA" id="ARBA00022475"/>
    </source>
</evidence>
<dbReference type="Proteomes" id="UP000036458">
    <property type="component" value="Chromosome"/>
</dbReference>
<evidence type="ECO:0000256" key="3">
    <source>
        <dbReference type="ARBA" id="ARBA00022692"/>
    </source>
</evidence>
<dbReference type="OrthoDB" id="9811486at2"/>
<feature type="transmembrane region" description="Helical" evidence="6">
    <location>
        <begin position="214"/>
        <end position="234"/>
    </location>
</feature>
<feature type="transmembrane region" description="Helical" evidence="6">
    <location>
        <begin position="271"/>
        <end position="289"/>
    </location>
</feature>
<evidence type="ECO:0000256" key="1">
    <source>
        <dbReference type="ARBA" id="ARBA00004651"/>
    </source>
</evidence>
<feature type="transmembrane region" description="Helical" evidence="6">
    <location>
        <begin position="96"/>
        <end position="116"/>
    </location>
</feature>
<gene>
    <name evidence="8" type="ORF">TH63_03390</name>
</gene>
<dbReference type="InterPro" id="IPR000620">
    <property type="entry name" value="EamA_dom"/>
</dbReference>
<evidence type="ECO:0000256" key="6">
    <source>
        <dbReference type="SAM" id="Phobius"/>
    </source>
</evidence>
<proteinExistence type="predicted"/>
<dbReference type="InterPro" id="IPR037185">
    <property type="entry name" value="EmrE-like"/>
</dbReference>
<dbReference type="GO" id="GO:0005886">
    <property type="term" value="C:plasma membrane"/>
    <property type="evidence" value="ECO:0007669"/>
    <property type="project" value="UniProtKB-SubCell"/>
</dbReference>
<feature type="transmembrane region" description="Helical" evidence="6">
    <location>
        <begin position="35"/>
        <end position="56"/>
    </location>
</feature>
<evidence type="ECO:0000313" key="9">
    <source>
        <dbReference type="Proteomes" id="UP000036458"/>
    </source>
</evidence>
<keyword evidence="2" id="KW-1003">Cell membrane</keyword>
<feature type="transmembrane region" description="Helical" evidence="6">
    <location>
        <begin position="246"/>
        <end position="265"/>
    </location>
</feature>
<organism evidence="8 9">
    <name type="scientific">Rufibacter radiotolerans</name>
    <dbReference type="NCBI Taxonomy" id="1379910"/>
    <lineage>
        <taxon>Bacteria</taxon>
        <taxon>Pseudomonadati</taxon>
        <taxon>Bacteroidota</taxon>
        <taxon>Cytophagia</taxon>
        <taxon>Cytophagales</taxon>
        <taxon>Hymenobacteraceae</taxon>
        <taxon>Rufibacter</taxon>
    </lineage>
</organism>
<dbReference type="Pfam" id="PF00892">
    <property type="entry name" value="EamA"/>
    <property type="match status" value="2"/>
</dbReference>
<feature type="domain" description="EamA" evidence="7">
    <location>
        <begin position="153"/>
        <end position="289"/>
    </location>
</feature>
<feature type="transmembrane region" description="Helical" evidence="6">
    <location>
        <begin position="68"/>
        <end position="90"/>
    </location>
</feature>
<reference evidence="8 9" key="1">
    <citation type="submission" date="2015-01" db="EMBL/GenBank/DDBJ databases">
        <title>Rufibacter sp./DG31D/ whole genome sequencing.</title>
        <authorList>
            <person name="Kim M.K."/>
            <person name="Srinivasan S."/>
            <person name="Lee J.-J."/>
        </authorList>
    </citation>
    <scope>NUCLEOTIDE SEQUENCE [LARGE SCALE GENOMIC DNA]</scope>
    <source>
        <strain evidence="8 9">DG31D</strain>
    </source>
</reference>
<dbReference type="PANTHER" id="PTHR32322">
    <property type="entry name" value="INNER MEMBRANE TRANSPORTER"/>
    <property type="match status" value="1"/>
</dbReference>
<dbReference type="STRING" id="1379910.TH63_03390"/>
<evidence type="ECO:0000259" key="7">
    <source>
        <dbReference type="Pfam" id="PF00892"/>
    </source>
</evidence>
<dbReference type="KEGG" id="ruf:TH63_03390"/>
<dbReference type="SUPFAM" id="SSF103481">
    <property type="entry name" value="Multidrug resistance efflux transporter EmrE"/>
    <property type="match status" value="2"/>
</dbReference>
<feature type="transmembrane region" description="Helical" evidence="6">
    <location>
        <begin position="123"/>
        <end position="140"/>
    </location>
</feature>
<keyword evidence="9" id="KW-1185">Reference proteome</keyword>
<feature type="domain" description="EamA" evidence="7">
    <location>
        <begin position="11"/>
        <end position="140"/>
    </location>
</feature>
<dbReference type="PANTHER" id="PTHR32322:SF18">
    <property type="entry name" value="S-ADENOSYLMETHIONINE_S-ADENOSYLHOMOCYSTEINE TRANSPORTER"/>
    <property type="match status" value="1"/>
</dbReference>
<evidence type="ECO:0000313" key="8">
    <source>
        <dbReference type="EMBL" id="AKQ44883.1"/>
    </source>
</evidence>
<comment type="subcellular location">
    <subcellularLocation>
        <location evidence="1">Cell membrane</location>
        <topology evidence="1">Multi-pass membrane protein</topology>
    </subcellularLocation>
</comment>
<dbReference type="InterPro" id="IPR050638">
    <property type="entry name" value="AA-Vitamin_Transporters"/>
</dbReference>
<keyword evidence="5 6" id="KW-0472">Membrane</keyword>
<dbReference type="EMBL" id="CP010777">
    <property type="protein sequence ID" value="AKQ44883.1"/>
    <property type="molecule type" value="Genomic_DNA"/>
</dbReference>
<sequence>MNKQVQVHGALFTVALLYGANYSIAKEIMPDYVLPFGLITIRVVSATLVFGLLSLLLTKEKVTSRKDWGRIALCGLFGITINQLSFFSGLNLTSPINASLVQTISPVVVLVMSSFLLKERIKVYRMVGILLAGLGAMLLISGSANNSVEGHMLGDLLVLLNAASFGVFLVLVKPLMQRYNAITVMSRVFLVGCLGVVPFGWGQVAATDFASFPLSIWAAIAFVVIGVTMLAYLLNVWAMKYASPALVGVYIYLQPVFAILIAVSLGKDTFTWQKALFAAMIFGGVYLVSKPKKPALPA</sequence>
<name>A0A0H4VHS1_9BACT</name>
<protein>
    <submittedName>
        <fullName evidence="8">Transmembrane permease</fullName>
    </submittedName>
</protein>
<accession>A0A0H4VHS1</accession>
<dbReference type="PATRIC" id="fig|1379910.4.peg.731"/>
<feature type="transmembrane region" description="Helical" evidence="6">
    <location>
        <begin position="152"/>
        <end position="172"/>
    </location>
</feature>
<keyword evidence="4 6" id="KW-1133">Transmembrane helix</keyword>
<keyword evidence="3 6" id="KW-0812">Transmembrane</keyword>